<proteinExistence type="predicted"/>
<name>A0A098R0T8_9SPIO</name>
<organism evidence="2 3">
    <name type="scientific">Spirochaeta lutea</name>
    <dbReference type="NCBI Taxonomy" id="1480694"/>
    <lineage>
        <taxon>Bacteria</taxon>
        <taxon>Pseudomonadati</taxon>
        <taxon>Spirochaetota</taxon>
        <taxon>Spirochaetia</taxon>
        <taxon>Spirochaetales</taxon>
        <taxon>Spirochaetaceae</taxon>
        <taxon>Spirochaeta</taxon>
    </lineage>
</organism>
<sequence>MATKTGSLTGFVLQLATGIYFTVSGILHIQSYNSDTAKIFRGVRQVFGVNDGPMAIIVPIVLIVAGVLMLIGLFVALGRNGQLIMGLTLFGLWLIQIVVTYFINGVFEPDFLTWASEFSKDLVILAVLWVISQRKGA</sequence>
<feature type="transmembrane region" description="Helical" evidence="1">
    <location>
        <begin position="52"/>
        <end position="76"/>
    </location>
</feature>
<dbReference type="eggNOG" id="ENOG502ZVPA">
    <property type="taxonomic scope" value="Bacteria"/>
</dbReference>
<accession>A0A098R0T8</accession>
<reference evidence="2 3" key="1">
    <citation type="submission" date="2014-05" db="EMBL/GenBank/DDBJ databases">
        <title>De novo Genome Sequence of Spirocheata sp.</title>
        <authorList>
            <person name="Shivani Y."/>
            <person name="Subhash Y."/>
            <person name="Tushar L."/>
            <person name="Sasikala C."/>
            <person name="Ramana C.V."/>
        </authorList>
    </citation>
    <scope>NUCLEOTIDE SEQUENCE [LARGE SCALE GENOMIC DNA]</scope>
    <source>
        <strain evidence="2 3">JC230</strain>
    </source>
</reference>
<dbReference type="EMBL" id="JNUP01000023">
    <property type="protein sequence ID" value="KGE73609.1"/>
    <property type="molecule type" value="Genomic_DNA"/>
</dbReference>
<gene>
    <name evidence="2" type="ORF">DC28_02915</name>
</gene>
<dbReference type="AlphaFoldDB" id="A0A098R0T8"/>
<dbReference type="RefSeq" id="WP_037545546.1">
    <property type="nucleotide sequence ID" value="NZ_JNUP01000023.1"/>
</dbReference>
<keyword evidence="1" id="KW-1133">Transmembrane helix</keyword>
<evidence type="ECO:0000313" key="2">
    <source>
        <dbReference type="EMBL" id="KGE73609.1"/>
    </source>
</evidence>
<keyword evidence="3" id="KW-1185">Reference proteome</keyword>
<keyword evidence="1" id="KW-0812">Transmembrane</keyword>
<evidence type="ECO:0000256" key="1">
    <source>
        <dbReference type="SAM" id="Phobius"/>
    </source>
</evidence>
<feature type="transmembrane region" description="Helical" evidence="1">
    <location>
        <begin position="83"/>
        <end position="105"/>
    </location>
</feature>
<evidence type="ECO:0000313" key="3">
    <source>
        <dbReference type="Proteomes" id="UP000029692"/>
    </source>
</evidence>
<feature type="transmembrane region" description="Helical" evidence="1">
    <location>
        <begin position="12"/>
        <end position="32"/>
    </location>
</feature>
<comment type="caution">
    <text evidence="2">The sequence shown here is derived from an EMBL/GenBank/DDBJ whole genome shotgun (WGS) entry which is preliminary data.</text>
</comment>
<keyword evidence="1" id="KW-0472">Membrane</keyword>
<dbReference type="OrthoDB" id="370777at2"/>
<dbReference type="Proteomes" id="UP000029692">
    <property type="component" value="Unassembled WGS sequence"/>
</dbReference>
<protein>
    <submittedName>
        <fullName evidence="2">Uncharacterized protein</fullName>
    </submittedName>
</protein>